<evidence type="ECO:0000313" key="4">
    <source>
        <dbReference type="Proteomes" id="UP001583172"/>
    </source>
</evidence>
<gene>
    <name evidence="3" type="ORF">VTJ49DRAFT_238</name>
</gene>
<feature type="compositionally biased region" description="Basic and acidic residues" evidence="2">
    <location>
        <begin position="1"/>
        <end position="13"/>
    </location>
</feature>
<evidence type="ECO:0000313" key="3">
    <source>
        <dbReference type="EMBL" id="KAL1840688.1"/>
    </source>
</evidence>
<feature type="region of interest" description="Disordered" evidence="2">
    <location>
        <begin position="1"/>
        <end position="29"/>
    </location>
</feature>
<dbReference type="Gene3D" id="1.10.287.1490">
    <property type="match status" value="1"/>
</dbReference>
<protein>
    <submittedName>
        <fullName evidence="3">Uncharacterized protein</fullName>
    </submittedName>
</protein>
<feature type="coiled-coil region" evidence="1">
    <location>
        <begin position="68"/>
        <end position="102"/>
    </location>
</feature>
<name>A0ABR3VG95_HUMIN</name>
<accession>A0ABR3VG95</accession>
<organism evidence="3 4">
    <name type="scientific">Humicola insolens</name>
    <name type="common">Soft-rot fungus</name>
    <dbReference type="NCBI Taxonomy" id="85995"/>
    <lineage>
        <taxon>Eukaryota</taxon>
        <taxon>Fungi</taxon>
        <taxon>Dikarya</taxon>
        <taxon>Ascomycota</taxon>
        <taxon>Pezizomycotina</taxon>
        <taxon>Sordariomycetes</taxon>
        <taxon>Sordariomycetidae</taxon>
        <taxon>Sordariales</taxon>
        <taxon>Chaetomiaceae</taxon>
        <taxon>Mycothermus</taxon>
    </lineage>
</organism>
<feature type="coiled-coil region" evidence="1">
    <location>
        <begin position="153"/>
        <end position="243"/>
    </location>
</feature>
<comment type="caution">
    <text evidence="3">The sequence shown here is derived from an EMBL/GenBank/DDBJ whole genome shotgun (WGS) entry which is preliminary data.</text>
</comment>
<feature type="region of interest" description="Disordered" evidence="2">
    <location>
        <begin position="392"/>
        <end position="490"/>
    </location>
</feature>
<evidence type="ECO:0000256" key="1">
    <source>
        <dbReference type="SAM" id="Coils"/>
    </source>
</evidence>
<dbReference type="Proteomes" id="UP001583172">
    <property type="component" value="Unassembled WGS sequence"/>
</dbReference>
<proteinExistence type="predicted"/>
<feature type="compositionally biased region" description="Basic and acidic residues" evidence="2">
    <location>
        <begin position="423"/>
        <end position="455"/>
    </location>
</feature>
<reference evidence="3 4" key="1">
    <citation type="journal article" date="2024" name="Commun. Biol.">
        <title>Comparative genomic analysis of thermophilic fungi reveals convergent evolutionary adaptations and gene losses.</title>
        <authorList>
            <person name="Steindorff A.S."/>
            <person name="Aguilar-Pontes M.V."/>
            <person name="Robinson A.J."/>
            <person name="Andreopoulos B."/>
            <person name="LaButti K."/>
            <person name="Kuo A."/>
            <person name="Mondo S."/>
            <person name="Riley R."/>
            <person name="Otillar R."/>
            <person name="Haridas S."/>
            <person name="Lipzen A."/>
            <person name="Grimwood J."/>
            <person name="Schmutz J."/>
            <person name="Clum A."/>
            <person name="Reid I.D."/>
            <person name="Moisan M.C."/>
            <person name="Butler G."/>
            <person name="Nguyen T.T.M."/>
            <person name="Dewar K."/>
            <person name="Conant G."/>
            <person name="Drula E."/>
            <person name="Henrissat B."/>
            <person name="Hansel C."/>
            <person name="Singer S."/>
            <person name="Hutchinson M.I."/>
            <person name="de Vries R.P."/>
            <person name="Natvig D.O."/>
            <person name="Powell A.J."/>
            <person name="Tsang A."/>
            <person name="Grigoriev I.V."/>
        </authorList>
    </citation>
    <scope>NUCLEOTIDE SEQUENCE [LARGE SCALE GENOMIC DNA]</scope>
    <source>
        <strain evidence="3 4">CBS 620.91</strain>
    </source>
</reference>
<feature type="compositionally biased region" description="Basic and acidic residues" evidence="2">
    <location>
        <begin position="476"/>
        <end position="490"/>
    </location>
</feature>
<sequence length="490" mass="55020">MQHFTPREQRDRTVMPGAYPDDIPSDDPLHTTIAVFKNDSGPLPQPSNDPWNGFKDDDVVMDDIPETWADAINEIRYLREQNEALRNENNDLAHEKSECKKALRYKKAECRELKQRLSAPSPGARQGQAFPFNLLRGANRDTSPRSADLGSRLARCKRALEDQHATNKDLQERLARSHEENTNLRNRLDHLEEGRKKLRTARPQLAEQNSDGRLRRIQLERERHRLQRELAQLQSQIEAQSAGFAKELQKVREEHDMLIPKISDATIRGDWECLGFAIRQLVAHCLPDSLDLDAAKRFSQMPHFKGVYMTGINTPPSTDNAATGFNFNADTMDLVQDIPLSLQEGVPVADLVVSPGILKVGNADGKEYDKEHVLVKLSALCGLAGILKAIGQDHPEETSQNPGSSRGREEEVHQTGNGPGPVMEKKTEVIKQEEVMVIEKEEEVTIKQENEEDNPRNQGTNEGRNEGGSEGGNIRVKVEDEGSDVDLLKP</sequence>
<evidence type="ECO:0000256" key="2">
    <source>
        <dbReference type="SAM" id="MobiDB-lite"/>
    </source>
</evidence>
<keyword evidence="1" id="KW-0175">Coiled coil</keyword>
<dbReference type="EMBL" id="JAZGSY010000103">
    <property type="protein sequence ID" value="KAL1840688.1"/>
    <property type="molecule type" value="Genomic_DNA"/>
</dbReference>
<keyword evidence="4" id="KW-1185">Reference proteome</keyword>